<feature type="transmembrane region" description="Helical" evidence="6">
    <location>
        <begin position="263"/>
        <end position="284"/>
    </location>
</feature>
<evidence type="ECO:0000256" key="3">
    <source>
        <dbReference type="ARBA" id="ARBA00023125"/>
    </source>
</evidence>
<dbReference type="EMBL" id="JBBGZH010000003">
    <property type="protein sequence ID" value="MEJ5022905.1"/>
    <property type="molecule type" value="Genomic_DNA"/>
</dbReference>
<dbReference type="InterPro" id="IPR036388">
    <property type="entry name" value="WH-like_DNA-bd_sf"/>
</dbReference>
<proteinExistence type="predicted"/>
<dbReference type="InterPro" id="IPR051446">
    <property type="entry name" value="HTH_trans_reg/aminotransferase"/>
</dbReference>
<dbReference type="PRINTS" id="PR00035">
    <property type="entry name" value="HTHGNTR"/>
</dbReference>
<dbReference type="PANTHER" id="PTHR46577:SF1">
    <property type="entry name" value="HTH-TYPE TRANSCRIPTIONAL REGULATORY PROTEIN GABR"/>
    <property type="match status" value="1"/>
</dbReference>
<dbReference type="CDD" id="cd07377">
    <property type="entry name" value="WHTH_GntR"/>
    <property type="match status" value="1"/>
</dbReference>
<feature type="domain" description="HTH gntR-type" evidence="7">
    <location>
        <begin position="108"/>
        <end position="176"/>
    </location>
</feature>
<evidence type="ECO:0000256" key="1">
    <source>
        <dbReference type="ARBA" id="ARBA00022898"/>
    </source>
</evidence>
<dbReference type="Gene3D" id="1.10.10.10">
    <property type="entry name" value="Winged helix-like DNA-binding domain superfamily/Winged helix DNA-binding domain"/>
    <property type="match status" value="1"/>
</dbReference>
<evidence type="ECO:0000256" key="4">
    <source>
        <dbReference type="ARBA" id="ARBA00023163"/>
    </source>
</evidence>
<sequence length="285" mass="30446">MTTRSRNAASVSGSGVLSHSLVRQSGATGWKPISCSPNPSADRQGRQRRDHVSKIVRRAPLLIERPSLVDTSTHIARLACLDQPVDENLDRPVSAVAPCAGRLGHRGWLGAREIYEALKQQILGGVFGTEGPLASSRALAQELGVSRSTVSVAYDQLLAEGFIEVRRGARPRVAVVGPERGKRAERRAGSFHLSTYGERVGVLAVQPIAAAGKAIVDFRYGIVASAGSVWFLIHAWRVYRSSAGADIEGDGPGAPHNAPAKGLFRYSILWLFALFGAVLIEGLLA</sequence>
<evidence type="ECO:0000313" key="8">
    <source>
        <dbReference type="EMBL" id="MEJ5022905.1"/>
    </source>
</evidence>
<feature type="region of interest" description="Disordered" evidence="5">
    <location>
        <begin position="27"/>
        <end position="51"/>
    </location>
</feature>
<reference evidence="8 9" key="1">
    <citation type="submission" date="2023-12" db="EMBL/GenBank/DDBJ databases">
        <title>Gut-associated functions are favored during microbiome assembly across C. elegans life.</title>
        <authorList>
            <person name="Zimmermann J."/>
        </authorList>
    </citation>
    <scope>NUCLEOTIDE SEQUENCE [LARGE SCALE GENOMIC DNA]</scope>
    <source>
        <strain evidence="8 9">MYb71</strain>
    </source>
</reference>
<dbReference type="PROSITE" id="PS50949">
    <property type="entry name" value="HTH_GNTR"/>
    <property type="match status" value="1"/>
</dbReference>
<dbReference type="Proteomes" id="UP001375812">
    <property type="component" value="Unassembled WGS sequence"/>
</dbReference>
<dbReference type="PANTHER" id="PTHR46577">
    <property type="entry name" value="HTH-TYPE TRANSCRIPTIONAL REGULATORY PROTEIN GABR"/>
    <property type="match status" value="1"/>
</dbReference>
<accession>A0ABU8PKY9</accession>
<dbReference type="SMART" id="SM00345">
    <property type="entry name" value="HTH_GNTR"/>
    <property type="match status" value="1"/>
</dbReference>
<keyword evidence="4" id="KW-0804">Transcription</keyword>
<evidence type="ECO:0000313" key="9">
    <source>
        <dbReference type="Proteomes" id="UP001375812"/>
    </source>
</evidence>
<evidence type="ECO:0000256" key="2">
    <source>
        <dbReference type="ARBA" id="ARBA00023015"/>
    </source>
</evidence>
<protein>
    <submittedName>
        <fullName evidence="8">GntR family transcriptional regulator</fullName>
    </submittedName>
</protein>
<keyword evidence="6" id="KW-0812">Transmembrane</keyword>
<keyword evidence="1" id="KW-0663">Pyridoxal phosphate</keyword>
<name>A0ABU8PKY9_9HYPH</name>
<keyword evidence="2" id="KW-0805">Transcription regulation</keyword>
<keyword evidence="9" id="KW-1185">Reference proteome</keyword>
<dbReference type="SUPFAM" id="SSF46785">
    <property type="entry name" value="Winged helix' DNA-binding domain"/>
    <property type="match status" value="1"/>
</dbReference>
<dbReference type="RefSeq" id="WP_105545339.1">
    <property type="nucleotide sequence ID" value="NZ_JBBGZH010000003.1"/>
</dbReference>
<evidence type="ECO:0000256" key="6">
    <source>
        <dbReference type="SAM" id="Phobius"/>
    </source>
</evidence>
<dbReference type="InterPro" id="IPR000524">
    <property type="entry name" value="Tscrpt_reg_HTH_GntR"/>
</dbReference>
<dbReference type="Pfam" id="PF00392">
    <property type="entry name" value="GntR"/>
    <property type="match status" value="1"/>
</dbReference>
<organism evidence="8 9">
    <name type="scientific">Ochrobactrum vermis</name>
    <dbReference type="NCBI Taxonomy" id="1827297"/>
    <lineage>
        <taxon>Bacteria</taxon>
        <taxon>Pseudomonadati</taxon>
        <taxon>Pseudomonadota</taxon>
        <taxon>Alphaproteobacteria</taxon>
        <taxon>Hyphomicrobiales</taxon>
        <taxon>Brucellaceae</taxon>
        <taxon>Brucella/Ochrobactrum group</taxon>
        <taxon>Ochrobactrum</taxon>
    </lineage>
</organism>
<keyword evidence="6" id="KW-0472">Membrane</keyword>
<keyword evidence="6" id="KW-1133">Transmembrane helix</keyword>
<evidence type="ECO:0000259" key="7">
    <source>
        <dbReference type="PROSITE" id="PS50949"/>
    </source>
</evidence>
<comment type="caution">
    <text evidence="8">The sequence shown here is derived from an EMBL/GenBank/DDBJ whole genome shotgun (WGS) entry which is preliminary data.</text>
</comment>
<keyword evidence="3" id="KW-0238">DNA-binding</keyword>
<evidence type="ECO:0000256" key="5">
    <source>
        <dbReference type="SAM" id="MobiDB-lite"/>
    </source>
</evidence>
<gene>
    <name evidence="8" type="ORF">WH297_24690</name>
</gene>
<dbReference type="InterPro" id="IPR036390">
    <property type="entry name" value="WH_DNA-bd_sf"/>
</dbReference>